<organism evidence="3">
    <name type="scientific">Melampsora larici-populina (strain 98AG31 / pathotype 3-4-7)</name>
    <name type="common">Poplar leaf rust fungus</name>
    <dbReference type="NCBI Taxonomy" id="747676"/>
    <lineage>
        <taxon>Eukaryota</taxon>
        <taxon>Fungi</taxon>
        <taxon>Dikarya</taxon>
        <taxon>Basidiomycota</taxon>
        <taxon>Pucciniomycotina</taxon>
        <taxon>Pucciniomycetes</taxon>
        <taxon>Pucciniales</taxon>
        <taxon>Melampsoraceae</taxon>
        <taxon>Melampsora</taxon>
    </lineage>
</organism>
<accession>F4RTF3</accession>
<dbReference type="HOGENOM" id="CLU_1012224_0_0_1"/>
<dbReference type="GeneID" id="18930346"/>
<gene>
    <name evidence="2" type="ORF">MELLADRAFT_64959</name>
</gene>
<keyword evidence="1" id="KW-0175">Coiled coil</keyword>
<evidence type="ECO:0000313" key="3">
    <source>
        <dbReference type="Proteomes" id="UP000001072"/>
    </source>
</evidence>
<name>F4RTF3_MELLP</name>
<dbReference type="AlphaFoldDB" id="F4RTF3"/>
<dbReference type="VEuPathDB" id="FungiDB:MELLADRAFT_64959"/>
<sequence>MENPNNSKLDSLQALNDLKVMISQIQNVHESTEALRQSIDDLENLRTLFSSHEEKFSELLRSPIALQEHINNTGIVEKKLEDRLNSLTNIESQLSSMKGTVSNLCDDVGVVTSQINEQGSTLNVLDARLDAMEFKVDERQTLGALLMKTHTSYQDELATQGELKRLGSCNLQLKNDQIRLNNDFKLVQSKVLNDRQYSEEQIKSMQSEMQRLDSCNQQLKDDQVRLNKELHLFQQKFDNSHLHCSGEIKKVEEVLHTQIQSNRTVCFFPLSMMPI</sequence>
<proteinExistence type="predicted"/>
<dbReference type="OrthoDB" id="447953at2759"/>
<dbReference type="RefSeq" id="XP_007412477.1">
    <property type="nucleotide sequence ID" value="XM_007412415.1"/>
</dbReference>
<evidence type="ECO:0000256" key="1">
    <source>
        <dbReference type="SAM" id="Coils"/>
    </source>
</evidence>
<dbReference type="EMBL" id="GL883119">
    <property type="protein sequence ID" value="EGG04348.1"/>
    <property type="molecule type" value="Genomic_DNA"/>
</dbReference>
<reference evidence="3" key="1">
    <citation type="journal article" date="2011" name="Proc. Natl. Acad. Sci. U.S.A.">
        <title>Obligate biotrophy features unraveled by the genomic analysis of rust fungi.</title>
        <authorList>
            <person name="Duplessis S."/>
            <person name="Cuomo C.A."/>
            <person name="Lin Y.-C."/>
            <person name="Aerts A."/>
            <person name="Tisserant E."/>
            <person name="Veneault-Fourrey C."/>
            <person name="Joly D.L."/>
            <person name="Hacquard S."/>
            <person name="Amselem J."/>
            <person name="Cantarel B.L."/>
            <person name="Chiu R."/>
            <person name="Coutinho P.M."/>
            <person name="Feau N."/>
            <person name="Field M."/>
            <person name="Frey P."/>
            <person name="Gelhaye E."/>
            <person name="Goldberg J."/>
            <person name="Grabherr M.G."/>
            <person name="Kodira C.D."/>
            <person name="Kohler A."/>
            <person name="Kuees U."/>
            <person name="Lindquist E.A."/>
            <person name="Lucas S.M."/>
            <person name="Mago R."/>
            <person name="Mauceli E."/>
            <person name="Morin E."/>
            <person name="Murat C."/>
            <person name="Pangilinan J.L."/>
            <person name="Park R."/>
            <person name="Pearson M."/>
            <person name="Quesneville H."/>
            <person name="Rouhier N."/>
            <person name="Sakthikumar S."/>
            <person name="Salamov A.A."/>
            <person name="Schmutz J."/>
            <person name="Selles B."/>
            <person name="Shapiro H."/>
            <person name="Tanguay P."/>
            <person name="Tuskan G.A."/>
            <person name="Henrissat B."/>
            <person name="Van de Peer Y."/>
            <person name="Rouze P."/>
            <person name="Ellis J.G."/>
            <person name="Dodds P.N."/>
            <person name="Schein J.E."/>
            <person name="Zhong S."/>
            <person name="Hamelin R.C."/>
            <person name="Grigoriev I.V."/>
            <person name="Szabo L.J."/>
            <person name="Martin F."/>
        </authorList>
    </citation>
    <scope>NUCLEOTIDE SEQUENCE [LARGE SCALE GENOMIC DNA]</scope>
    <source>
        <strain evidence="3">98AG31 / pathotype 3-4-7</strain>
    </source>
</reference>
<feature type="coiled-coil region" evidence="1">
    <location>
        <begin position="202"/>
        <end position="236"/>
    </location>
</feature>
<dbReference type="KEGG" id="mlr:MELLADRAFT_64959"/>
<keyword evidence="3" id="KW-1185">Reference proteome</keyword>
<dbReference type="Proteomes" id="UP000001072">
    <property type="component" value="Unassembled WGS sequence"/>
</dbReference>
<protein>
    <submittedName>
        <fullName evidence="2">Uncharacterized protein</fullName>
    </submittedName>
</protein>
<evidence type="ECO:0000313" key="2">
    <source>
        <dbReference type="EMBL" id="EGG04348.1"/>
    </source>
</evidence>
<dbReference type="InParanoid" id="F4RTF3"/>